<sequence>MSQSGFSIPDGVSRDEVQVGESHTTYQVKFRHINCRKHHQSANSSGFSPTCESILNWIPNPFSPQARTGDCCGSEDRDIGERSVEAEGHDLEVDLTRVAQGICDNQGVHILRASIVWENGRATTPWGRARMIHNSAVTHGHLALMDQRKRNDYIKVEFVTLHNDEDVRRESALTELTKLSKRASAHCNR</sequence>
<comment type="caution">
    <text evidence="1">The sequence shown here is derived from an EMBL/GenBank/DDBJ whole genome shotgun (WGS) entry which is preliminary data.</text>
</comment>
<name>A0ACC1PE43_9PEZI</name>
<evidence type="ECO:0000313" key="2">
    <source>
        <dbReference type="Proteomes" id="UP001143856"/>
    </source>
</evidence>
<dbReference type="EMBL" id="JAPDGR010000447">
    <property type="protein sequence ID" value="KAJ2990162.1"/>
    <property type="molecule type" value="Genomic_DNA"/>
</dbReference>
<keyword evidence="2" id="KW-1185">Reference proteome</keyword>
<proteinExistence type="predicted"/>
<dbReference type="Proteomes" id="UP001143856">
    <property type="component" value="Unassembled WGS sequence"/>
</dbReference>
<organism evidence="1 2">
    <name type="scientific">Xylaria curta</name>
    <dbReference type="NCBI Taxonomy" id="42375"/>
    <lineage>
        <taxon>Eukaryota</taxon>
        <taxon>Fungi</taxon>
        <taxon>Dikarya</taxon>
        <taxon>Ascomycota</taxon>
        <taxon>Pezizomycotina</taxon>
        <taxon>Sordariomycetes</taxon>
        <taxon>Xylariomycetidae</taxon>
        <taxon>Xylariales</taxon>
        <taxon>Xylariaceae</taxon>
        <taxon>Xylaria</taxon>
    </lineage>
</organism>
<evidence type="ECO:0000313" key="1">
    <source>
        <dbReference type="EMBL" id="KAJ2990162.1"/>
    </source>
</evidence>
<protein>
    <submittedName>
        <fullName evidence="1">Uncharacterized protein</fullName>
    </submittedName>
</protein>
<gene>
    <name evidence="1" type="ORF">NUW58_g3097</name>
</gene>
<reference evidence="1" key="1">
    <citation type="submission" date="2022-10" db="EMBL/GenBank/DDBJ databases">
        <title>Genome Sequence of Xylaria curta.</title>
        <authorList>
            <person name="Buettner E."/>
        </authorList>
    </citation>
    <scope>NUCLEOTIDE SEQUENCE</scope>
    <source>
        <strain evidence="1">Babe10</strain>
    </source>
</reference>
<accession>A0ACC1PE43</accession>